<organism evidence="3 4">
    <name type="scientific">Drosophila navojoa</name>
    <name type="common">Fruit fly</name>
    <dbReference type="NCBI Taxonomy" id="7232"/>
    <lineage>
        <taxon>Eukaryota</taxon>
        <taxon>Metazoa</taxon>
        <taxon>Ecdysozoa</taxon>
        <taxon>Arthropoda</taxon>
        <taxon>Hexapoda</taxon>
        <taxon>Insecta</taxon>
        <taxon>Pterygota</taxon>
        <taxon>Neoptera</taxon>
        <taxon>Endopterygota</taxon>
        <taxon>Diptera</taxon>
        <taxon>Brachycera</taxon>
        <taxon>Muscomorpha</taxon>
        <taxon>Ephydroidea</taxon>
        <taxon>Drosophilidae</taxon>
        <taxon>Drosophila</taxon>
    </lineage>
</organism>
<protein>
    <submittedName>
        <fullName evidence="3">Uncharacterized protein</fullName>
    </submittedName>
</protein>
<evidence type="ECO:0000313" key="4">
    <source>
        <dbReference type="Proteomes" id="UP000295192"/>
    </source>
</evidence>
<evidence type="ECO:0000313" key="3">
    <source>
        <dbReference type="EMBL" id="TDG49761.1"/>
    </source>
</evidence>
<sequence>MRETTWHLSTCSLRLCLRLCLVLQLAHPNGTRSITSQPPDGSGGGAAAAVAGSGGETAFRTLLSGPTLSQRQRLRLGIDLGRNLGTAEGCPLPLPLSVAGAQLPLHP</sequence>
<evidence type="ECO:0000256" key="2">
    <source>
        <dbReference type="SAM" id="SignalP"/>
    </source>
</evidence>
<dbReference type="Proteomes" id="UP000295192">
    <property type="component" value="Unassembled WGS sequence"/>
</dbReference>
<dbReference type="EMBL" id="LSRL02000020">
    <property type="protein sequence ID" value="TDG49761.1"/>
    <property type="molecule type" value="Genomic_DNA"/>
</dbReference>
<gene>
    <name evidence="3" type="ORF">AWZ03_003749</name>
</gene>
<feature type="region of interest" description="Disordered" evidence="1">
    <location>
        <begin position="32"/>
        <end position="52"/>
    </location>
</feature>
<keyword evidence="2" id="KW-0732">Signal</keyword>
<keyword evidence="4" id="KW-1185">Reference proteome</keyword>
<dbReference type="AlphaFoldDB" id="A0A484BPW2"/>
<reference evidence="3 4" key="1">
    <citation type="journal article" date="2019" name="J. Hered.">
        <title>An Improved Genome Assembly for Drosophila navojoa, the Basal Species in the mojavensis Cluster.</title>
        <authorList>
            <person name="Vanderlinde T."/>
            <person name="Dupim E.G."/>
            <person name="Nazario-Yepiz N.O."/>
            <person name="Carvalho A.B."/>
        </authorList>
    </citation>
    <scope>NUCLEOTIDE SEQUENCE [LARGE SCALE GENOMIC DNA]</scope>
    <source>
        <strain evidence="3">Navoj_Jal97</strain>
        <tissue evidence="3">Whole organism</tissue>
    </source>
</reference>
<feature type="signal peptide" evidence="2">
    <location>
        <begin position="1"/>
        <end position="31"/>
    </location>
</feature>
<proteinExistence type="predicted"/>
<evidence type="ECO:0000256" key="1">
    <source>
        <dbReference type="SAM" id="MobiDB-lite"/>
    </source>
</evidence>
<comment type="caution">
    <text evidence="3">The sequence shown here is derived from an EMBL/GenBank/DDBJ whole genome shotgun (WGS) entry which is preliminary data.</text>
</comment>
<accession>A0A484BPW2</accession>
<feature type="chain" id="PRO_5019746738" evidence="2">
    <location>
        <begin position="32"/>
        <end position="107"/>
    </location>
</feature>
<name>A0A484BPW2_DRONA</name>